<evidence type="ECO:0000256" key="1">
    <source>
        <dbReference type="SAM" id="MobiDB-lite"/>
    </source>
</evidence>
<feature type="compositionally biased region" description="Basic and acidic residues" evidence="1">
    <location>
        <begin position="7"/>
        <end position="21"/>
    </location>
</feature>
<evidence type="ECO:0000313" key="2">
    <source>
        <dbReference type="EMBL" id="MBB3186243.1"/>
    </source>
</evidence>
<proteinExistence type="predicted"/>
<feature type="region of interest" description="Disordered" evidence="1">
    <location>
        <begin position="1"/>
        <end position="21"/>
    </location>
</feature>
<reference evidence="2 3" key="1">
    <citation type="submission" date="2020-08" db="EMBL/GenBank/DDBJ databases">
        <title>Genomic Encyclopedia of Type Strains, Phase IV (KMG-IV): sequencing the most valuable type-strain genomes for metagenomic binning, comparative biology and taxonomic classification.</title>
        <authorList>
            <person name="Goeker M."/>
        </authorList>
    </citation>
    <scope>NUCLEOTIDE SEQUENCE [LARGE SCALE GENOMIC DNA]</scope>
    <source>
        <strain evidence="2 3">DSM 27471</strain>
    </source>
</reference>
<dbReference type="AlphaFoldDB" id="A0A7W5H070"/>
<dbReference type="Proteomes" id="UP000544222">
    <property type="component" value="Unassembled WGS sequence"/>
</dbReference>
<sequence>MGTPQRFKTEVKCRDGLSRSSDEVPVMGMEQRGKLYSIITFNNSQEDDFME</sequence>
<dbReference type="EMBL" id="JACHYB010000001">
    <property type="protein sequence ID" value="MBB3186243.1"/>
    <property type="molecule type" value="Genomic_DNA"/>
</dbReference>
<accession>A0A7W5H070</accession>
<protein>
    <submittedName>
        <fullName evidence="2">Uncharacterized protein</fullName>
    </submittedName>
</protein>
<comment type="caution">
    <text evidence="2">The sequence shown here is derived from an EMBL/GenBank/DDBJ whole genome shotgun (WGS) entry which is preliminary data.</text>
</comment>
<name>A0A7W5H070_9PORP</name>
<keyword evidence="3" id="KW-1185">Reference proteome</keyword>
<gene>
    <name evidence="2" type="ORF">FHX64_000406</name>
</gene>
<evidence type="ECO:0000313" key="3">
    <source>
        <dbReference type="Proteomes" id="UP000544222"/>
    </source>
</evidence>
<organism evidence="2 3">
    <name type="scientific">Microbacter margulisiae</name>
    <dbReference type="NCBI Taxonomy" id="1350067"/>
    <lineage>
        <taxon>Bacteria</taxon>
        <taxon>Pseudomonadati</taxon>
        <taxon>Bacteroidota</taxon>
        <taxon>Bacteroidia</taxon>
        <taxon>Bacteroidales</taxon>
        <taxon>Porphyromonadaceae</taxon>
        <taxon>Microbacter</taxon>
    </lineage>
</organism>